<dbReference type="CDD" id="cd00077">
    <property type="entry name" value="HDc"/>
    <property type="match status" value="1"/>
</dbReference>
<dbReference type="Pfam" id="PF01966">
    <property type="entry name" value="HD"/>
    <property type="match status" value="1"/>
</dbReference>
<name>A0ABT4L835_9SPHI</name>
<dbReference type="InterPro" id="IPR003607">
    <property type="entry name" value="HD/PDEase_dom"/>
</dbReference>
<dbReference type="InterPro" id="IPR006674">
    <property type="entry name" value="HD_domain"/>
</dbReference>
<dbReference type="SUPFAM" id="SSF109604">
    <property type="entry name" value="HD-domain/PDEase-like"/>
    <property type="match status" value="1"/>
</dbReference>
<accession>A0ABT4L835</accession>
<comment type="caution">
    <text evidence="2">The sequence shown here is derived from an EMBL/GenBank/DDBJ whole genome shotgun (WGS) entry which is preliminary data.</text>
</comment>
<keyword evidence="3" id="KW-1185">Reference proteome</keyword>
<proteinExistence type="predicted"/>
<protein>
    <submittedName>
        <fullName evidence="2">HD domain-containing protein</fullName>
    </submittedName>
</protein>
<dbReference type="Gene3D" id="1.10.3210.10">
    <property type="entry name" value="Hypothetical protein af1432"/>
    <property type="match status" value="1"/>
</dbReference>
<feature type="domain" description="HD" evidence="1">
    <location>
        <begin position="33"/>
        <end position="131"/>
    </location>
</feature>
<evidence type="ECO:0000259" key="1">
    <source>
        <dbReference type="Pfam" id="PF01966"/>
    </source>
</evidence>
<dbReference type="EMBL" id="JAPWGM010000002">
    <property type="protein sequence ID" value="MCZ4244087.1"/>
    <property type="molecule type" value="Genomic_DNA"/>
</dbReference>
<dbReference type="RefSeq" id="WP_269427152.1">
    <property type="nucleotide sequence ID" value="NZ_JAPWGM010000002.1"/>
</dbReference>
<gene>
    <name evidence="2" type="ORF">O0955_08715</name>
</gene>
<reference evidence="2" key="1">
    <citation type="submission" date="2022-12" db="EMBL/GenBank/DDBJ databases">
        <title>Genome sequence of HCMS5-2.</title>
        <authorList>
            <person name="Woo H."/>
        </authorList>
    </citation>
    <scope>NUCLEOTIDE SEQUENCE</scope>
    <source>
        <strain evidence="2">HCMS5-2</strain>
    </source>
</reference>
<sequence>MEIPQEILLEKVRWFTENLLKTNLPDSMYFHNYKHTLLVVEGVTLIGKATGLSDNDQFILTVAAFLHDVGYTQKYIGHELSSANIAETFLLENGLEPEKVMQVKACIMATSYPQFPSNTLEMIICDADFYHFALKDYLLYAHRLKQEWEEKLGLIYSGRQWDALNLEMLARHEYFTAYGKQFLQPKKNLNIEKLIQRFT</sequence>
<evidence type="ECO:0000313" key="3">
    <source>
        <dbReference type="Proteomes" id="UP001144347"/>
    </source>
</evidence>
<evidence type="ECO:0000313" key="2">
    <source>
        <dbReference type="EMBL" id="MCZ4244087.1"/>
    </source>
</evidence>
<organism evidence="2 3">
    <name type="scientific">Pedobacter punctiformis</name>
    <dbReference type="NCBI Taxonomy" id="3004097"/>
    <lineage>
        <taxon>Bacteria</taxon>
        <taxon>Pseudomonadati</taxon>
        <taxon>Bacteroidota</taxon>
        <taxon>Sphingobacteriia</taxon>
        <taxon>Sphingobacteriales</taxon>
        <taxon>Sphingobacteriaceae</taxon>
        <taxon>Pedobacter</taxon>
    </lineage>
</organism>
<dbReference type="Proteomes" id="UP001144347">
    <property type="component" value="Unassembled WGS sequence"/>
</dbReference>